<dbReference type="EC" id="3.2.2.21" evidence="3"/>
<dbReference type="GO" id="GO:0006285">
    <property type="term" value="P:base-excision repair, AP site formation"/>
    <property type="evidence" value="ECO:0007669"/>
    <property type="project" value="TreeGrafter"/>
</dbReference>
<evidence type="ECO:0000259" key="6">
    <source>
        <dbReference type="SMART" id="SM00478"/>
    </source>
</evidence>
<protein>
    <recommendedName>
        <fullName evidence="3">DNA-3-methyladenine glycosylase II</fullName>
        <ecNumber evidence="3">3.2.2.21</ecNumber>
    </recommendedName>
</protein>
<dbReference type="AlphaFoldDB" id="A0A2A2TGA8"/>
<evidence type="ECO:0000256" key="1">
    <source>
        <dbReference type="ARBA" id="ARBA00000086"/>
    </source>
</evidence>
<evidence type="ECO:0000256" key="5">
    <source>
        <dbReference type="ARBA" id="ARBA00023204"/>
    </source>
</evidence>
<dbReference type="Proteomes" id="UP000218238">
    <property type="component" value="Unassembled WGS sequence"/>
</dbReference>
<dbReference type="Gene3D" id="1.10.1670.40">
    <property type="match status" value="1"/>
</dbReference>
<keyword evidence="4" id="KW-0227">DNA damage</keyword>
<evidence type="ECO:0000256" key="2">
    <source>
        <dbReference type="ARBA" id="ARBA00010817"/>
    </source>
</evidence>
<dbReference type="SMART" id="SM00478">
    <property type="entry name" value="ENDO3c"/>
    <property type="match status" value="1"/>
</dbReference>
<organism evidence="7 8">
    <name type="scientific">Brunnivagina elsteri CCALA 953</name>
    <dbReference type="NCBI Taxonomy" id="987040"/>
    <lineage>
        <taxon>Bacteria</taxon>
        <taxon>Bacillati</taxon>
        <taxon>Cyanobacteriota</taxon>
        <taxon>Cyanophyceae</taxon>
        <taxon>Nostocales</taxon>
        <taxon>Calotrichaceae</taxon>
        <taxon>Brunnivagina</taxon>
    </lineage>
</organism>
<keyword evidence="8" id="KW-1185">Reference proteome</keyword>
<comment type="caution">
    <text evidence="7">The sequence shown here is derived from an EMBL/GenBank/DDBJ whole genome shotgun (WGS) entry which is preliminary data.</text>
</comment>
<name>A0A2A2TGA8_9CYAN</name>
<dbReference type="GO" id="GO:0006307">
    <property type="term" value="P:DNA alkylation repair"/>
    <property type="evidence" value="ECO:0007669"/>
    <property type="project" value="TreeGrafter"/>
</dbReference>
<sequence>MLTPNQPLTEIAIAQAIQELTKCDEDLAYIIETHGYPPNWEREKGFIGLVRIILGQQVSVAAANSIYNRLQSLIIPLSPENFLKFDDAQLQAVGLSRQKILYIRNLANAITNRELNLDELERTDEAILRQELIKIKGIGEWTIDIYLMMSLQRPDAFPKGDLGVIIAYQKLKNLPTRTTPKELEIIAEKWRPFRAIATRILWHYYLNQGVGNKS</sequence>
<dbReference type="GO" id="GO:0005737">
    <property type="term" value="C:cytoplasm"/>
    <property type="evidence" value="ECO:0007669"/>
    <property type="project" value="TreeGrafter"/>
</dbReference>
<dbReference type="InterPro" id="IPR011257">
    <property type="entry name" value="DNA_glycosylase"/>
</dbReference>
<reference evidence="7 8" key="1">
    <citation type="submission" date="2017-08" db="EMBL/GenBank/DDBJ databases">
        <title>Draft genome sequence of filamentous cyanobacterium Calothrix elsteri CCALA 953.</title>
        <authorList>
            <person name="Gagunashvili A.N."/>
            <person name="Elster J."/>
            <person name="Andresson O.S."/>
        </authorList>
    </citation>
    <scope>NUCLEOTIDE SEQUENCE [LARGE SCALE GENOMIC DNA]</scope>
    <source>
        <strain evidence="7 8">CCALA 953</strain>
    </source>
</reference>
<evidence type="ECO:0000313" key="8">
    <source>
        <dbReference type="Proteomes" id="UP000218238"/>
    </source>
</evidence>
<dbReference type="PANTHER" id="PTHR43003:SF5">
    <property type="entry name" value="DNA-3-METHYLADENINE GLYCOSYLASE"/>
    <property type="match status" value="1"/>
</dbReference>
<feature type="domain" description="HhH-GPD" evidence="6">
    <location>
        <begin position="54"/>
        <end position="206"/>
    </location>
</feature>
<dbReference type="EMBL" id="NTFS01000208">
    <property type="protein sequence ID" value="PAX52721.1"/>
    <property type="molecule type" value="Genomic_DNA"/>
</dbReference>
<comment type="similarity">
    <text evidence="2">Belongs to the alkylbase DNA glycosidase AlkA family.</text>
</comment>
<dbReference type="FunFam" id="1.10.340.30:FF:000004">
    <property type="entry name" value="DNA-3-methyladenine glycosylase II"/>
    <property type="match status" value="1"/>
</dbReference>
<dbReference type="CDD" id="cd00056">
    <property type="entry name" value="ENDO3c"/>
    <property type="match status" value="1"/>
</dbReference>
<dbReference type="InterPro" id="IPR003265">
    <property type="entry name" value="HhH-GPD_domain"/>
</dbReference>
<dbReference type="GO" id="GO:0043916">
    <property type="term" value="F:DNA-7-methylguanine glycosylase activity"/>
    <property type="evidence" value="ECO:0007669"/>
    <property type="project" value="TreeGrafter"/>
</dbReference>
<dbReference type="GO" id="GO:0008725">
    <property type="term" value="F:DNA-3-methyladenine glycosylase activity"/>
    <property type="evidence" value="ECO:0007669"/>
    <property type="project" value="TreeGrafter"/>
</dbReference>
<evidence type="ECO:0000313" key="7">
    <source>
        <dbReference type="EMBL" id="PAX52721.1"/>
    </source>
</evidence>
<dbReference type="PANTHER" id="PTHR43003">
    <property type="entry name" value="DNA-3-METHYLADENINE GLYCOSYLASE"/>
    <property type="match status" value="1"/>
</dbReference>
<dbReference type="Pfam" id="PF00730">
    <property type="entry name" value="HhH-GPD"/>
    <property type="match status" value="1"/>
</dbReference>
<dbReference type="GO" id="GO:0032993">
    <property type="term" value="C:protein-DNA complex"/>
    <property type="evidence" value="ECO:0007669"/>
    <property type="project" value="TreeGrafter"/>
</dbReference>
<gene>
    <name evidence="7" type="ORF">CK510_17820</name>
</gene>
<dbReference type="Gene3D" id="1.10.340.30">
    <property type="entry name" value="Hypothetical protein, domain 2"/>
    <property type="match status" value="1"/>
</dbReference>
<proteinExistence type="inferred from homology"/>
<dbReference type="OrthoDB" id="9785929at2"/>
<evidence type="ECO:0000256" key="3">
    <source>
        <dbReference type="ARBA" id="ARBA00012000"/>
    </source>
</evidence>
<dbReference type="SUPFAM" id="SSF48150">
    <property type="entry name" value="DNA-glycosylase"/>
    <property type="match status" value="1"/>
</dbReference>
<dbReference type="GO" id="GO:0032131">
    <property type="term" value="F:alkylated DNA binding"/>
    <property type="evidence" value="ECO:0007669"/>
    <property type="project" value="TreeGrafter"/>
</dbReference>
<keyword evidence="5" id="KW-0234">DNA repair</keyword>
<evidence type="ECO:0000256" key="4">
    <source>
        <dbReference type="ARBA" id="ARBA00022763"/>
    </source>
</evidence>
<dbReference type="InterPro" id="IPR051912">
    <property type="entry name" value="Alkylbase_DNA_Glycosylase/TA"/>
</dbReference>
<comment type="catalytic activity">
    <reaction evidence="1">
        <text>Hydrolysis of alkylated DNA, releasing 3-methyladenine, 3-methylguanine, 7-methylguanine and 7-methyladenine.</text>
        <dbReference type="EC" id="3.2.2.21"/>
    </reaction>
</comment>
<accession>A0A2A2TGA8</accession>